<dbReference type="AlphaFoldDB" id="A0A9Q3USR2"/>
<dbReference type="Proteomes" id="UP000603715">
    <property type="component" value="Unassembled WGS sequence"/>
</dbReference>
<dbReference type="Gene3D" id="1.10.10.60">
    <property type="entry name" value="Homeodomain-like"/>
    <property type="match status" value="1"/>
</dbReference>
<evidence type="ECO:0000313" key="2">
    <source>
        <dbReference type="EMBL" id="MCC9033702.1"/>
    </source>
</evidence>
<dbReference type="SUPFAM" id="SSF48295">
    <property type="entry name" value="TrpR-like"/>
    <property type="match status" value="1"/>
</dbReference>
<dbReference type="Proteomes" id="UP001107960">
    <property type="component" value="Unassembled WGS sequence"/>
</dbReference>
<proteinExistence type="predicted"/>
<dbReference type="GO" id="GO:0043565">
    <property type="term" value="F:sequence-specific DNA binding"/>
    <property type="evidence" value="ECO:0007669"/>
    <property type="project" value="InterPro"/>
</dbReference>
<name>A0A9Q3USR2_9FLAO</name>
<reference evidence="2" key="1">
    <citation type="submission" date="2021-11" db="EMBL/GenBank/DDBJ databases">
        <title>Description of novel Chryseobacterium species.</title>
        <authorList>
            <person name="Saticioglu I.B."/>
            <person name="Ay H."/>
            <person name="Altun S."/>
            <person name="Duman M."/>
        </authorList>
    </citation>
    <scope>NUCLEOTIDE SEQUENCE</scope>
    <source>
        <strain evidence="2">C-39</strain>
    </source>
</reference>
<keyword evidence="3" id="KW-1185">Reference proteome</keyword>
<dbReference type="EMBL" id="JACXXP010000025">
    <property type="protein sequence ID" value="MBD3906146.1"/>
    <property type="molecule type" value="Genomic_DNA"/>
</dbReference>
<dbReference type="InterPro" id="IPR010921">
    <property type="entry name" value="Trp_repressor/repl_initiator"/>
</dbReference>
<reference evidence="3" key="2">
    <citation type="submission" date="2023-07" db="EMBL/GenBank/DDBJ databases">
        <title>Description of novel Chryseobacterium sp. strain C-2.</title>
        <authorList>
            <person name="Saticioglu I.B."/>
        </authorList>
    </citation>
    <scope>NUCLEOTIDE SEQUENCE [LARGE SCALE GENOMIC DNA]</scope>
    <source>
        <strain evidence="3">C-2</strain>
    </source>
</reference>
<evidence type="ECO:0000313" key="1">
    <source>
        <dbReference type="EMBL" id="MBD3906146.1"/>
    </source>
</evidence>
<reference evidence="1" key="3">
    <citation type="submission" date="2024-05" db="EMBL/GenBank/DDBJ databases">
        <title>Description of novel Chryseobacterium sp. strain C-2.</title>
        <authorList>
            <person name="Saticioglu I.B."/>
        </authorList>
    </citation>
    <scope>NUCLEOTIDE SEQUENCE</scope>
    <source>
        <strain evidence="1">C-2</strain>
    </source>
</reference>
<sequence length="106" mass="12783">MNKPDYQRIYRDLLKMKFPEKEKDCELILQKENFSQLDVINLEIVLFGKKQSEEFLNDGRHRSYDKSTVFKILDYQKKNNLNNSELAKHYGLSRNTVAKWKKHFLV</sequence>
<comment type="caution">
    <text evidence="2">The sequence shown here is derived from an EMBL/GenBank/DDBJ whole genome shotgun (WGS) entry which is preliminary data.</text>
</comment>
<accession>A0A9Q3USR2</accession>
<dbReference type="RefSeq" id="WP_191180568.1">
    <property type="nucleotide sequence ID" value="NZ_JACXXP010000025.1"/>
</dbReference>
<protein>
    <submittedName>
        <fullName evidence="2">Helix-turn-helix domain-containing protein</fullName>
    </submittedName>
</protein>
<dbReference type="EMBL" id="JAJJML010000001">
    <property type="protein sequence ID" value="MCC9033702.1"/>
    <property type="molecule type" value="Genomic_DNA"/>
</dbReference>
<gene>
    <name evidence="1" type="ORF">IEW27_16290</name>
    <name evidence="2" type="ORF">LNP80_05435</name>
</gene>
<organism evidence="2 4">
    <name type="scientific">Chryseobacterium muglaense</name>
    <dbReference type="NCBI Taxonomy" id="2893752"/>
    <lineage>
        <taxon>Bacteria</taxon>
        <taxon>Pseudomonadati</taxon>
        <taxon>Bacteroidota</taxon>
        <taxon>Flavobacteriia</taxon>
        <taxon>Flavobacteriales</taxon>
        <taxon>Weeksellaceae</taxon>
        <taxon>Chryseobacterium group</taxon>
        <taxon>Chryseobacterium</taxon>
    </lineage>
</organism>
<evidence type="ECO:0000313" key="4">
    <source>
        <dbReference type="Proteomes" id="UP001107960"/>
    </source>
</evidence>
<evidence type="ECO:0000313" key="3">
    <source>
        <dbReference type="Proteomes" id="UP000603715"/>
    </source>
</evidence>